<dbReference type="EMBL" id="PDCK01000039">
    <property type="protein sequence ID" value="PRQ54885.1"/>
    <property type="molecule type" value="Genomic_DNA"/>
</dbReference>
<dbReference type="AlphaFoldDB" id="A0A2P6S8A9"/>
<evidence type="ECO:0000313" key="3">
    <source>
        <dbReference type="Proteomes" id="UP000238479"/>
    </source>
</evidence>
<dbReference type="Gramene" id="PRQ54885">
    <property type="protein sequence ID" value="PRQ54885"/>
    <property type="gene ID" value="RchiOBHm_Chr1g0318571"/>
</dbReference>
<sequence length="174" mass="19965">MAGTSDSVVKFSKVWMSDVISKIFSSMFVVVLIPFNIDRMELIEFLRSRDFLISNGRSLPYVHAVPVIDTIPDDDIEEDDEYVNRTHWNFHAWDPAGNKNTAISLTDWRDDNFNANVVDPSTGADHGQNYSVLSIDFDRFLMSFDKRVVVFINDYNKDLASCKASVIDCNQYYN</sequence>
<keyword evidence="1" id="KW-0472">Membrane</keyword>
<evidence type="ECO:0000256" key="1">
    <source>
        <dbReference type="SAM" id="Phobius"/>
    </source>
</evidence>
<reference evidence="2 3" key="1">
    <citation type="journal article" date="2018" name="Nat. Genet.">
        <title>The Rosa genome provides new insights in the design of modern roses.</title>
        <authorList>
            <person name="Bendahmane M."/>
        </authorList>
    </citation>
    <scope>NUCLEOTIDE SEQUENCE [LARGE SCALE GENOMIC DNA]</scope>
    <source>
        <strain evidence="3">cv. Old Blush</strain>
    </source>
</reference>
<feature type="transmembrane region" description="Helical" evidence="1">
    <location>
        <begin position="20"/>
        <end position="37"/>
    </location>
</feature>
<keyword evidence="1" id="KW-1133">Transmembrane helix</keyword>
<evidence type="ECO:0000313" key="2">
    <source>
        <dbReference type="EMBL" id="PRQ54885.1"/>
    </source>
</evidence>
<proteinExistence type="predicted"/>
<organism evidence="2 3">
    <name type="scientific">Rosa chinensis</name>
    <name type="common">China rose</name>
    <dbReference type="NCBI Taxonomy" id="74649"/>
    <lineage>
        <taxon>Eukaryota</taxon>
        <taxon>Viridiplantae</taxon>
        <taxon>Streptophyta</taxon>
        <taxon>Embryophyta</taxon>
        <taxon>Tracheophyta</taxon>
        <taxon>Spermatophyta</taxon>
        <taxon>Magnoliopsida</taxon>
        <taxon>eudicotyledons</taxon>
        <taxon>Gunneridae</taxon>
        <taxon>Pentapetalae</taxon>
        <taxon>rosids</taxon>
        <taxon>fabids</taxon>
        <taxon>Rosales</taxon>
        <taxon>Rosaceae</taxon>
        <taxon>Rosoideae</taxon>
        <taxon>Rosoideae incertae sedis</taxon>
        <taxon>Rosa</taxon>
    </lineage>
</organism>
<keyword evidence="3" id="KW-1185">Reference proteome</keyword>
<keyword evidence="1" id="KW-0812">Transmembrane</keyword>
<name>A0A2P6S8A9_ROSCH</name>
<comment type="caution">
    <text evidence="2">The sequence shown here is derived from an EMBL/GenBank/DDBJ whole genome shotgun (WGS) entry which is preliminary data.</text>
</comment>
<dbReference type="Proteomes" id="UP000238479">
    <property type="component" value="Chromosome 1"/>
</dbReference>
<accession>A0A2P6S8A9</accession>
<protein>
    <submittedName>
        <fullName evidence="2">Uncharacterized protein</fullName>
    </submittedName>
</protein>
<gene>
    <name evidence="2" type="ORF">RchiOBHm_Chr1g0318571</name>
</gene>